<accession>J3NUK0</accession>
<evidence type="ECO:0000313" key="2">
    <source>
        <dbReference type="EMBL" id="EJT79873.1"/>
    </source>
</evidence>
<reference evidence="3" key="5">
    <citation type="submission" date="2018-04" db="UniProtKB">
        <authorList>
            <consortium name="EnsemblFungi"/>
        </authorList>
    </citation>
    <scope>IDENTIFICATION</scope>
    <source>
        <strain evidence="3">R3-111a-1</strain>
    </source>
</reference>
<feature type="region of interest" description="Disordered" evidence="1">
    <location>
        <begin position="239"/>
        <end position="458"/>
    </location>
</feature>
<organism evidence="2">
    <name type="scientific">Gaeumannomyces tritici (strain R3-111a-1)</name>
    <name type="common">Wheat and barley take-all root rot fungus</name>
    <name type="synonym">Gaeumannomyces graminis var. tritici</name>
    <dbReference type="NCBI Taxonomy" id="644352"/>
    <lineage>
        <taxon>Eukaryota</taxon>
        <taxon>Fungi</taxon>
        <taxon>Dikarya</taxon>
        <taxon>Ascomycota</taxon>
        <taxon>Pezizomycotina</taxon>
        <taxon>Sordariomycetes</taxon>
        <taxon>Sordariomycetidae</taxon>
        <taxon>Magnaporthales</taxon>
        <taxon>Magnaporthaceae</taxon>
        <taxon>Gaeumannomyces</taxon>
    </lineage>
</organism>
<gene>
    <name evidence="3" type="primary">20345414</name>
    <name evidence="2" type="ORF">GGTG_04956</name>
</gene>
<reference evidence="2" key="2">
    <citation type="submission" date="2010-07" db="EMBL/GenBank/DDBJ databases">
        <authorList>
            <consortium name="The Broad Institute Genome Sequencing Platform"/>
            <consortium name="Broad Institute Genome Sequencing Center for Infectious Disease"/>
            <person name="Ma L.-J."/>
            <person name="Dead R."/>
            <person name="Young S."/>
            <person name="Zeng Q."/>
            <person name="Koehrsen M."/>
            <person name="Alvarado L."/>
            <person name="Berlin A."/>
            <person name="Chapman S.B."/>
            <person name="Chen Z."/>
            <person name="Freedman E."/>
            <person name="Gellesch M."/>
            <person name="Goldberg J."/>
            <person name="Griggs A."/>
            <person name="Gujja S."/>
            <person name="Heilman E.R."/>
            <person name="Heiman D."/>
            <person name="Hepburn T."/>
            <person name="Howarth C."/>
            <person name="Jen D."/>
            <person name="Larson L."/>
            <person name="Mehta T."/>
            <person name="Neiman D."/>
            <person name="Pearson M."/>
            <person name="Roberts A."/>
            <person name="Saif S."/>
            <person name="Shea T."/>
            <person name="Shenoy N."/>
            <person name="Sisk P."/>
            <person name="Stolte C."/>
            <person name="Sykes S."/>
            <person name="Walk T."/>
            <person name="White J."/>
            <person name="Yandava C."/>
            <person name="Haas B."/>
            <person name="Nusbaum C."/>
            <person name="Birren B."/>
        </authorList>
    </citation>
    <scope>NUCLEOTIDE SEQUENCE</scope>
    <source>
        <strain evidence="2">R3-111a-1</strain>
    </source>
</reference>
<evidence type="ECO:0000313" key="4">
    <source>
        <dbReference type="Proteomes" id="UP000006039"/>
    </source>
</evidence>
<evidence type="ECO:0000256" key="1">
    <source>
        <dbReference type="SAM" id="MobiDB-lite"/>
    </source>
</evidence>
<name>J3NUK0_GAET3</name>
<dbReference type="Proteomes" id="UP000006039">
    <property type="component" value="Unassembled WGS sequence"/>
</dbReference>
<keyword evidence="4" id="KW-1185">Reference proteome</keyword>
<dbReference type="EMBL" id="GL385396">
    <property type="protein sequence ID" value="EJT79873.1"/>
    <property type="molecule type" value="Genomic_DNA"/>
</dbReference>
<protein>
    <submittedName>
        <fullName evidence="2 3">Uncharacterized protein</fullName>
    </submittedName>
</protein>
<reference evidence="3" key="4">
    <citation type="journal article" date="2015" name="G3 (Bethesda)">
        <title>Genome sequences of three phytopathogenic species of the Magnaporthaceae family of fungi.</title>
        <authorList>
            <person name="Okagaki L.H."/>
            <person name="Nunes C.C."/>
            <person name="Sailsbery J."/>
            <person name="Clay B."/>
            <person name="Brown D."/>
            <person name="John T."/>
            <person name="Oh Y."/>
            <person name="Young N."/>
            <person name="Fitzgerald M."/>
            <person name="Haas B.J."/>
            <person name="Zeng Q."/>
            <person name="Young S."/>
            <person name="Adiconis X."/>
            <person name="Fan L."/>
            <person name="Levin J.Z."/>
            <person name="Mitchell T.K."/>
            <person name="Okubara P.A."/>
            <person name="Farman M.L."/>
            <person name="Kohn L.M."/>
            <person name="Birren B."/>
            <person name="Ma L.-J."/>
            <person name="Dean R.A."/>
        </authorList>
    </citation>
    <scope>NUCLEOTIDE SEQUENCE</scope>
    <source>
        <strain evidence="3">R3-111a-1</strain>
    </source>
</reference>
<feature type="compositionally biased region" description="Basic and acidic residues" evidence="1">
    <location>
        <begin position="426"/>
        <end position="438"/>
    </location>
</feature>
<dbReference type="AlphaFoldDB" id="J3NUK0"/>
<reference evidence="2" key="3">
    <citation type="submission" date="2010-09" db="EMBL/GenBank/DDBJ databases">
        <title>Annotation of Gaeumannomyces graminis var. tritici R3-111a-1.</title>
        <authorList>
            <consortium name="The Broad Institute Genome Sequencing Platform"/>
            <person name="Ma L.-J."/>
            <person name="Dead R."/>
            <person name="Young S.K."/>
            <person name="Zeng Q."/>
            <person name="Gargeya S."/>
            <person name="Fitzgerald M."/>
            <person name="Haas B."/>
            <person name="Abouelleil A."/>
            <person name="Alvarado L."/>
            <person name="Arachchi H.M."/>
            <person name="Berlin A."/>
            <person name="Brown A."/>
            <person name="Chapman S.B."/>
            <person name="Chen Z."/>
            <person name="Dunbar C."/>
            <person name="Freedman E."/>
            <person name="Gearin G."/>
            <person name="Gellesch M."/>
            <person name="Goldberg J."/>
            <person name="Griggs A."/>
            <person name="Gujja S."/>
            <person name="Heiman D."/>
            <person name="Howarth C."/>
            <person name="Larson L."/>
            <person name="Lui A."/>
            <person name="MacDonald P.J.P."/>
            <person name="Mehta T."/>
            <person name="Montmayeur A."/>
            <person name="Murphy C."/>
            <person name="Neiman D."/>
            <person name="Pearson M."/>
            <person name="Priest M."/>
            <person name="Roberts A."/>
            <person name="Saif S."/>
            <person name="Shea T."/>
            <person name="Shenoy N."/>
            <person name="Sisk P."/>
            <person name="Stolte C."/>
            <person name="Sykes S."/>
            <person name="Yandava C."/>
            <person name="Wortman J."/>
            <person name="Nusbaum C."/>
            <person name="Birren B."/>
        </authorList>
    </citation>
    <scope>NUCLEOTIDE SEQUENCE</scope>
    <source>
        <strain evidence="2">R3-111a-1</strain>
    </source>
</reference>
<feature type="compositionally biased region" description="Polar residues" evidence="1">
    <location>
        <begin position="241"/>
        <end position="250"/>
    </location>
</feature>
<dbReference type="VEuPathDB" id="FungiDB:GGTG_04956"/>
<feature type="compositionally biased region" description="Polar residues" evidence="1">
    <location>
        <begin position="298"/>
        <end position="330"/>
    </location>
</feature>
<dbReference type="HOGENOM" id="CLU_597216_0_0_1"/>
<proteinExistence type="predicted"/>
<reference evidence="4" key="1">
    <citation type="submission" date="2010-07" db="EMBL/GenBank/DDBJ databases">
        <title>The genome sequence of Gaeumannomyces graminis var. tritici strain R3-111a-1.</title>
        <authorList>
            <consortium name="The Broad Institute Genome Sequencing Platform"/>
            <person name="Ma L.-J."/>
            <person name="Dead R."/>
            <person name="Young S."/>
            <person name="Zeng Q."/>
            <person name="Koehrsen M."/>
            <person name="Alvarado L."/>
            <person name="Berlin A."/>
            <person name="Chapman S.B."/>
            <person name="Chen Z."/>
            <person name="Freedman E."/>
            <person name="Gellesch M."/>
            <person name="Goldberg J."/>
            <person name="Griggs A."/>
            <person name="Gujja S."/>
            <person name="Heilman E.R."/>
            <person name="Heiman D."/>
            <person name="Hepburn T."/>
            <person name="Howarth C."/>
            <person name="Jen D."/>
            <person name="Larson L."/>
            <person name="Mehta T."/>
            <person name="Neiman D."/>
            <person name="Pearson M."/>
            <person name="Roberts A."/>
            <person name="Saif S."/>
            <person name="Shea T."/>
            <person name="Shenoy N."/>
            <person name="Sisk P."/>
            <person name="Stolte C."/>
            <person name="Sykes S."/>
            <person name="Walk T."/>
            <person name="White J."/>
            <person name="Yandava C."/>
            <person name="Haas B."/>
            <person name="Nusbaum C."/>
            <person name="Birren B."/>
        </authorList>
    </citation>
    <scope>NUCLEOTIDE SEQUENCE [LARGE SCALE GENOMIC DNA]</scope>
    <source>
        <strain evidence="4">R3-111a-1</strain>
    </source>
</reference>
<feature type="compositionally biased region" description="Low complexity" evidence="1">
    <location>
        <begin position="379"/>
        <end position="405"/>
    </location>
</feature>
<dbReference type="RefSeq" id="XP_009221018.1">
    <property type="nucleotide sequence ID" value="XM_009222754.1"/>
</dbReference>
<dbReference type="eggNOG" id="ENOG502R6KM">
    <property type="taxonomic scope" value="Eukaryota"/>
</dbReference>
<sequence length="458" mass="48458">MKTEGGAWVAQGSGATVVAPVVSAQEAAPASHVRGRSNKCYDDLAAGAKTRPATEPAVEEQGYAQEGSLTPSPADIDAAECGPLGPKSCVGHRARYFPAALAESAGAAGTTTTTSTTKTTERRAGHWKRFSTIVIPLQSVKSYFKDAAAAARKAETREELEKLLVAKYNQRVDELSRAAYAMSDIAWDKDKALPRRARGAADWAGRCPSLERFAELFYEGILAAEKDRESVEVAPKPEVFSESTRFSQHPPSSPPDWDERVEETRKGYAWTRNIRELDDDEPLSGRATPPQHIFRSPPDTTTAPDPKSAPSSSVMSISDPATRTPDSPSPSRDAGLGTRATRGPATGEETRAAAAAHAYPKDAAASCSTASTHVRPGKAAGPPATPPASADAAVATAAEGTVGDVASRRRPAGDDDAGANRKRRRSEGAASEHQDDGSARPPRKRQVPGDGRLEDRSK</sequence>
<feature type="compositionally biased region" description="Low complexity" evidence="1">
    <location>
        <begin position="352"/>
        <end position="365"/>
    </location>
</feature>
<feature type="region of interest" description="Disordered" evidence="1">
    <location>
        <begin position="48"/>
        <end position="77"/>
    </location>
</feature>
<dbReference type="EnsemblFungi" id="EJT79873">
    <property type="protein sequence ID" value="EJT79873"/>
    <property type="gene ID" value="GGTG_04956"/>
</dbReference>
<dbReference type="GeneID" id="20345414"/>
<evidence type="ECO:0000313" key="3">
    <source>
        <dbReference type="EnsemblFungi" id="EJT79873"/>
    </source>
</evidence>